<sequence length="214" mass="24860">MKDEGLPVPAPSKRNYSIQIPDVELRPDANKIVTCDIHPSYLLSLLCFNILNNLRQGHVIPFTTDEVAFLTSIPNRGEEISWLTLPPTGVTSKDIKGDIIFSTRNIIIFRRGIDKLLSNSYLNNNHHYKVKDQNSKLFIDHINYNYVQLCKILIHPIIDGSHWTLVVGLVNERKWEFYDSVPNPMHRNISIKIIRSLYRDTEEAFDSDINKWRF</sequence>
<name>A0AAV7FYS8_DENCH</name>
<dbReference type="AlphaFoldDB" id="A0AAV7FYS8"/>
<dbReference type="Proteomes" id="UP000775213">
    <property type="component" value="Unassembled WGS sequence"/>
</dbReference>
<protein>
    <recommendedName>
        <fullName evidence="3">Ubiquitin-like protease family profile domain-containing protein</fullName>
    </recommendedName>
</protein>
<dbReference type="EMBL" id="JAGFBR010000019">
    <property type="protein sequence ID" value="KAH0448548.1"/>
    <property type="molecule type" value="Genomic_DNA"/>
</dbReference>
<evidence type="ECO:0008006" key="3">
    <source>
        <dbReference type="Google" id="ProtNLM"/>
    </source>
</evidence>
<reference evidence="1 2" key="1">
    <citation type="journal article" date="2021" name="Hortic Res">
        <title>Chromosome-scale assembly of the Dendrobium chrysotoxum genome enhances the understanding of orchid evolution.</title>
        <authorList>
            <person name="Zhang Y."/>
            <person name="Zhang G.Q."/>
            <person name="Zhang D."/>
            <person name="Liu X.D."/>
            <person name="Xu X.Y."/>
            <person name="Sun W.H."/>
            <person name="Yu X."/>
            <person name="Zhu X."/>
            <person name="Wang Z.W."/>
            <person name="Zhao X."/>
            <person name="Zhong W.Y."/>
            <person name="Chen H."/>
            <person name="Yin W.L."/>
            <person name="Huang T."/>
            <person name="Niu S.C."/>
            <person name="Liu Z.J."/>
        </authorList>
    </citation>
    <scope>NUCLEOTIDE SEQUENCE [LARGE SCALE GENOMIC DNA]</scope>
    <source>
        <strain evidence="1">Lindl</strain>
    </source>
</reference>
<evidence type="ECO:0000313" key="2">
    <source>
        <dbReference type="Proteomes" id="UP000775213"/>
    </source>
</evidence>
<keyword evidence="2" id="KW-1185">Reference proteome</keyword>
<gene>
    <name evidence="1" type="ORF">IEQ34_022348</name>
</gene>
<organism evidence="1 2">
    <name type="scientific">Dendrobium chrysotoxum</name>
    <name type="common">Orchid</name>
    <dbReference type="NCBI Taxonomy" id="161865"/>
    <lineage>
        <taxon>Eukaryota</taxon>
        <taxon>Viridiplantae</taxon>
        <taxon>Streptophyta</taxon>
        <taxon>Embryophyta</taxon>
        <taxon>Tracheophyta</taxon>
        <taxon>Spermatophyta</taxon>
        <taxon>Magnoliopsida</taxon>
        <taxon>Liliopsida</taxon>
        <taxon>Asparagales</taxon>
        <taxon>Orchidaceae</taxon>
        <taxon>Epidendroideae</taxon>
        <taxon>Malaxideae</taxon>
        <taxon>Dendrobiinae</taxon>
        <taxon>Dendrobium</taxon>
    </lineage>
</organism>
<dbReference type="Gene3D" id="3.40.395.10">
    <property type="entry name" value="Adenoviral Proteinase, Chain A"/>
    <property type="match status" value="1"/>
</dbReference>
<evidence type="ECO:0000313" key="1">
    <source>
        <dbReference type="EMBL" id="KAH0448548.1"/>
    </source>
</evidence>
<proteinExistence type="predicted"/>
<accession>A0AAV7FYS8</accession>
<dbReference type="SUPFAM" id="SSF54001">
    <property type="entry name" value="Cysteine proteinases"/>
    <property type="match status" value="1"/>
</dbReference>
<comment type="caution">
    <text evidence="1">The sequence shown here is derived from an EMBL/GenBank/DDBJ whole genome shotgun (WGS) entry which is preliminary data.</text>
</comment>
<dbReference type="InterPro" id="IPR038765">
    <property type="entry name" value="Papain-like_cys_pep_sf"/>
</dbReference>